<dbReference type="Proteomes" id="UP000768462">
    <property type="component" value="Unassembled WGS sequence"/>
</dbReference>
<dbReference type="InterPro" id="IPR008988">
    <property type="entry name" value="Transcriptional_repressor_C"/>
</dbReference>
<dbReference type="SUPFAM" id="SSF50037">
    <property type="entry name" value="C-terminal domain of transcriptional repressors"/>
    <property type="match status" value="1"/>
</dbReference>
<evidence type="ECO:0000259" key="2">
    <source>
        <dbReference type="SMART" id="SM00899"/>
    </source>
</evidence>
<comment type="caution">
    <text evidence="3">The sequence shown here is derived from an EMBL/GenBank/DDBJ whole genome shotgun (WGS) entry which is preliminary data.</text>
</comment>
<dbReference type="RefSeq" id="WP_035132901.1">
    <property type="nucleotide sequence ID" value="NZ_JBQHQR010000004.1"/>
</dbReference>
<dbReference type="SMART" id="SM00899">
    <property type="entry name" value="FeoA"/>
    <property type="match status" value="1"/>
</dbReference>
<protein>
    <submittedName>
        <fullName evidence="4">Ferrous iron transport protein A</fullName>
    </submittedName>
</protein>
<dbReference type="Pfam" id="PF04023">
    <property type="entry name" value="FeoA"/>
    <property type="match status" value="1"/>
</dbReference>
<dbReference type="STRING" id="318464.IO99_10265"/>
<evidence type="ECO:0000313" key="3">
    <source>
        <dbReference type="EMBL" id="KEZ86258.1"/>
    </source>
</evidence>
<dbReference type="Gene3D" id="2.30.30.90">
    <property type="match status" value="1"/>
</dbReference>
<dbReference type="PANTHER" id="PTHR42954:SF2">
    <property type="entry name" value="FE(2+) TRANSPORT PROTEIN A"/>
    <property type="match status" value="1"/>
</dbReference>
<name>A0A084JBC4_9CLOT</name>
<dbReference type="Proteomes" id="UP000028542">
    <property type="component" value="Unassembled WGS sequence"/>
</dbReference>
<dbReference type="eggNOG" id="COG1918">
    <property type="taxonomic scope" value="Bacteria"/>
</dbReference>
<reference evidence="4" key="2">
    <citation type="submission" date="2019-04" db="EMBL/GenBank/DDBJ databases">
        <title>Evolution of Biomass-Degrading Anaerobic Consortia Revealed by Metagenomics.</title>
        <authorList>
            <person name="Peng X."/>
        </authorList>
    </citation>
    <scope>NUCLEOTIDE SEQUENCE</scope>
    <source>
        <strain evidence="4">SIG254</strain>
    </source>
</reference>
<feature type="domain" description="Ferrous iron transporter FeoA-like" evidence="2">
    <location>
        <begin position="15"/>
        <end position="87"/>
    </location>
</feature>
<dbReference type="GO" id="GO:0046914">
    <property type="term" value="F:transition metal ion binding"/>
    <property type="evidence" value="ECO:0007669"/>
    <property type="project" value="InterPro"/>
</dbReference>
<organism evidence="3 5">
    <name type="scientific">Clostridium sulfidigenes</name>
    <dbReference type="NCBI Taxonomy" id="318464"/>
    <lineage>
        <taxon>Bacteria</taxon>
        <taxon>Bacillati</taxon>
        <taxon>Bacillota</taxon>
        <taxon>Clostridia</taxon>
        <taxon>Eubacteriales</taxon>
        <taxon>Clostridiaceae</taxon>
        <taxon>Clostridium</taxon>
    </lineage>
</organism>
<keyword evidence="1" id="KW-0408">Iron</keyword>
<reference evidence="3 5" key="1">
    <citation type="submission" date="2014-07" db="EMBL/GenBank/DDBJ databases">
        <title>Draft genome of Clostridium sulfidigenes 113A isolated from sediments associated with methane hydrate from Krishna Godavari basin.</title>
        <authorList>
            <person name="Honkalas V.S."/>
            <person name="Dabir A.P."/>
            <person name="Arora P."/>
            <person name="Dhakephalkar P.K."/>
        </authorList>
    </citation>
    <scope>NUCLEOTIDE SEQUENCE [LARGE SCALE GENOMIC DNA]</scope>
    <source>
        <strain evidence="3 5">113A</strain>
    </source>
</reference>
<dbReference type="PANTHER" id="PTHR42954">
    <property type="entry name" value="FE(2+) TRANSPORT PROTEIN A"/>
    <property type="match status" value="1"/>
</dbReference>
<gene>
    <name evidence="4" type="ORF">E7215_13625</name>
    <name evidence="3" type="ORF">IO99_10265</name>
</gene>
<dbReference type="InterPro" id="IPR052713">
    <property type="entry name" value="FeoA"/>
</dbReference>
<proteinExistence type="predicted"/>
<accession>A0A084JBC4</accession>
<dbReference type="EMBL" id="SVCM01000155">
    <property type="protein sequence ID" value="MBE6061193.1"/>
    <property type="molecule type" value="Genomic_DNA"/>
</dbReference>
<sequence length="88" mass="9590">MNKNSNVYIESSKILPLTDLSMGKKCKVKTLTSSGSIRRRMLDLGLISNTEIEVLNQSPSGDPVAYLIRGAVIAIRKEDASNILVEAL</sequence>
<evidence type="ECO:0000313" key="5">
    <source>
        <dbReference type="Proteomes" id="UP000028542"/>
    </source>
</evidence>
<dbReference type="InterPro" id="IPR007167">
    <property type="entry name" value="Fe-transptr_FeoA-like"/>
</dbReference>
<evidence type="ECO:0000313" key="4">
    <source>
        <dbReference type="EMBL" id="MBE6061193.1"/>
    </source>
</evidence>
<dbReference type="EMBL" id="JPMD01000024">
    <property type="protein sequence ID" value="KEZ86258.1"/>
    <property type="molecule type" value="Genomic_DNA"/>
</dbReference>
<evidence type="ECO:0000256" key="1">
    <source>
        <dbReference type="ARBA" id="ARBA00023004"/>
    </source>
</evidence>
<dbReference type="InterPro" id="IPR038157">
    <property type="entry name" value="FeoA_core_dom"/>
</dbReference>
<dbReference type="AlphaFoldDB" id="A0A084JBC4"/>
<keyword evidence="5" id="KW-1185">Reference proteome</keyword>